<evidence type="ECO:0000313" key="2">
    <source>
        <dbReference type="Proteomes" id="UP000606498"/>
    </source>
</evidence>
<keyword evidence="2" id="KW-1185">Reference proteome</keyword>
<gene>
    <name evidence="1" type="ORF">GCM10011520_02930</name>
</gene>
<accession>A0ABQ1SUJ6</accession>
<evidence type="ECO:0000313" key="1">
    <source>
        <dbReference type="EMBL" id="GGE65581.1"/>
    </source>
</evidence>
<proteinExistence type="predicted"/>
<organism evidence="1 2">
    <name type="scientific">Shewanella carassii</name>
    <dbReference type="NCBI Taxonomy" id="1987584"/>
    <lineage>
        <taxon>Bacteria</taxon>
        <taxon>Pseudomonadati</taxon>
        <taxon>Pseudomonadota</taxon>
        <taxon>Gammaproteobacteria</taxon>
        <taxon>Alteromonadales</taxon>
        <taxon>Shewanellaceae</taxon>
        <taxon>Shewanella</taxon>
    </lineage>
</organism>
<dbReference type="EMBL" id="BMKO01000001">
    <property type="protein sequence ID" value="GGE65581.1"/>
    <property type="molecule type" value="Genomic_DNA"/>
</dbReference>
<sequence>MTPYAQSLVDYVCQHSGRDEGAAASFLDSCLDPLWQMMTEQPKAGTVTVNEVADE</sequence>
<protein>
    <submittedName>
        <fullName evidence="1">Uncharacterized protein</fullName>
    </submittedName>
</protein>
<comment type="caution">
    <text evidence="1">The sequence shown here is derived from an EMBL/GenBank/DDBJ whole genome shotgun (WGS) entry which is preliminary data.</text>
</comment>
<dbReference type="Proteomes" id="UP000606498">
    <property type="component" value="Unassembled WGS sequence"/>
</dbReference>
<name>A0ABQ1SUJ6_9GAMM</name>
<reference evidence="2" key="1">
    <citation type="journal article" date="2019" name="Int. J. Syst. Evol. Microbiol.">
        <title>The Global Catalogue of Microorganisms (GCM) 10K type strain sequencing project: providing services to taxonomists for standard genome sequencing and annotation.</title>
        <authorList>
            <consortium name="The Broad Institute Genomics Platform"/>
            <consortium name="The Broad Institute Genome Sequencing Center for Infectious Disease"/>
            <person name="Wu L."/>
            <person name="Ma J."/>
        </authorList>
    </citation>
    <scope>NUCLEOTIDE SEQUENCE [LARGE SCALE GENOMIC DNA]</scope>
    <source>
        <strain evidence="2">CGMCC 1.16033</strain>
    </source>
</reference>
<dbReference type="RefSeq" id="WP_157929075.1">
    <property type="nucleotide sequence ID" value="NZ_BMKO01000001.1"/>
</dbReference>